<dbReference type="Pfam" id="PF03047">
    <property type="entry name" value="ComC"/>
    <property type="match status" value="1"/>
</dbReference>
<keyword evidence="5" id="KW-0964">Secreted</keyword>
<evidence type="ECO:0000256" key="7">
    <source>
        <dbReference type="ARBA" id="ARBA00023022"/>
    </source>
</evidence>
<sequence length="77" mass="8379">MTTQTLEQFDAMTVQELAAIEGGATVEDDGSTYYGNGLYCSEDKGCWVDTGRLITSLVNNIPAQWFTGGKSGWNSNY</sequence>
<dbReference type="Pfam" id="PF01721">
    <property type="entry name" value="Bacteriocin_II"/>
    <property type="match status" value="1"/>
</dbReference>
<keyword evidence="7" id="KW-0044">Antibiotic</keyword>
<dbReference type="RefSeq" id="WP_004225415.1">
    <property type="nucleotide sequence ID" value="NZ_AEUV02000002.1"/>
</dbReference>
<dbReference type="Proteomes" id="UP000004322">
    <property type="component" value="Unassembled WGS sequence"/>
</dbReference>
<evidence type="ECO:0000256" key="2">
    <source>
        <dbReference type="ARBA" id="ARBA00004613"/>
    </source>
</evidence>
<dbReference type="GO" id="GO:0005186">
    <property type="term" value="F:pheromone activity"/>
    <property type="evidence" value="ECO:0007669"/>
    <property type="project" value="UniProtKB-KW"/>
</dbReference>
<comment type="function">
    <text evidence="1">Acts as a pheromone, induces cells to develop competence for genetic transformation.</text>
</comment>
<name>G5JMW2_STRCG</name>
<dbReference type="InterPro" id="IPR004288">
    <property type="entry name" value="Competence_ComC"/>
</dbReference>
<dbReference type="GO" id="GO:0030420">
    <property type="term" value="P:establishment of competence for transformation"/>
    <property type="evidence" value="ECO:0007669"/>
    <property type="project" value="UniProtKB-KW"/>
</dbReference>
<evidence type="ECO:0000313" key="11">
    <source>
        <dbReference type="EMBL" id="EHI73455.1"/>
    </source>
</evidence>
<evidence type="ECO:0000256" key="8">
    <source>
        <dbReference type="ARBA" id="ARBA00023044"/>
    </source>
</evidence>
<reference evidence="11" key="1">
    <citation type="submission" date="2011-07" db="EMBL/GenBank/DDBJ databases">
        <authorList>
            <person name="Stanhope M.J."/>
            <person name="Durkin A.S."/>
            <person name="Hostetler J."/>
            <person name="Kim M."/>
            <person name="Radune D."/>
            <person name="Singh I."/>
            <person name="Town C.D."/>
        </authorList>
    </citation>
    <scope>NUCLEOTIDE SEQUENCE [LARGE SCALE GENOMIC DNA]</scope>
    <source>
        <strain evidence="11">HS-6</strain>
    </source>
</reference>
<dbReference type="InterPro" id="IPR023388">
    <property type="entry name" value="Bacteriocin_IIa_dom_sf"/>
</dbReference>
<accession>G5JMW2</accession>
<keyword evidence="12" id="KW-1185">Reference proteome</keyword>
<comment type="similarity">
    <text evidence="3">Belongs to the bacteriocin class IIA/YGNGV family.</text>
</comment>
<evidence type="ECO:0000256" key="6">
    <source>
        <dbReference type="ARBA" id="ARBA00022529"/>
    </source>
</evidence>
<gene>
    <name evidence="11" type="primary">sakP_1</name>
    <name evidence="11" type="ORF">STRCR_0077</name>
</gene>
<dbReference type="GO" id="GO:0042742">
    <property type="term" value="P:defense response to bacterium"/>
    <property type="evidence" value="ECO:0007669"/>
    <property type="project" value="UniProtKB-KW"/>
</dbReference>
<dbReference type="GO" id="GO:0031640">
    <property type="term" value="P:killing of cells of another organism"/>
    <property type="evidence" value="ECO:0007669"/>
    <property type="project" value="UniProtKB-KW"/>
</dbReference>
<comment type="caution">
    <text evidence="11">The sequence shown here is derived from an EMBL/GenBank/DDBJ whole genome shotgun (WGS) entry which is preliminary data.</text>
</comment>
<dbReference type="InterPro" id="IPR002633">
    <property type="entry name" value="Bacteriocin_IIa"/>
</dbReference>
<evidence type="ECO:0000256" key="5">
    <source>
        <dbReference type="ARBA" id="ARBA00022525"/>
    </source>
</evidence>
<keyword evidence="8" id="KW-0588">Pheromone</keyword>
<evidence type="ECO:0000256" key="10">
    <source>
        <dbReference type="ARBA" id="ARBA00023287"/>
    </source>
</evidence>
<dbReference type="AlphaFoldDB" id="G5JMW2"/>
<dbReference type="GO" id="GO:0005576">
    <property type="term" value="C:extracellular region"/>
    <property type="evidence" value="ECO:0007669"/>
    <property type="project" value="UniProtKB-SubCell"/>
</dbReference>
<evidence type="ECO:0000313" key="12">
    <source>
        <dbReference type="Proteomes" id="UP000004322"/>
    </source>
</evidence>
<evidence type="ECO:0000256" key="4">
    <source>
        <dbReference type="ARBA" id="ARBA00009039"/>
    </source>
</evidence>
<evidence type="ECO:0000256" key="3">
    <source>
        <dbReference type="ARBA" id="ARBA00007999"/>
    </source>
</evidence>
<comment type="similarity">
    <text evidence="4">Belongs to the ComC family.</text>
</comment>
<dbReference type="OrthoDB" id="2226259at2"/>
<evidence type="ECO:0000256" key="9">
    <source>
        <dbReference type="ARBA" id="ARBA00023048"/>
    </source>
</evidence>
<dbReference type="Gene3D" id="1.20.5.130">
    <property type="match status" value="1"/>
</dbReference>
<dbReference type="EMBL" id="AEUV02000002">
    <property type="protein sequence ID" value="EHI73455.1"/>
    <property type="molecule type" value="Genomic_DNA"/>
</dbReference>
<proteinExistence type="inferred from homology"/>
<keyword evidence="9" id="KW-0078">Bacteriocin</keyword>
<evidence type="ECO:0000256" key="1">
    <source>
        <dbReference type="ARBA" id="ARBA00002667"/>
    </source>
</evidence>
<comment type="subcellular location">
    <subcellularLocation>
        <location evidence="2">Secreted</location>
    </subcellularLocation>
</comment>
<keyword evidence="10" id="KW-0178">Competence</keyword>
<protein>
    <submittedName>
        <fullName evidence="11">Bacteriocin sakacin-P</fullName>
    </submittedName>
</protein>
<keyword evidence="6" id="KW-0929">Antimicrobial</keyword>
<organism evidence="11 12">
    <name type="scientific">Streptococcus criceti HS-6</name>
    <dbReference type="NCBI Taxonomy" id="873449"/>
    <lineage>
        <taxon>Bacteria</taxon>
        <taxon>Bacillati</taxon>
        <taxon>Bacillota</taxon>
        <taxon>Bacilli</taxon>
        <taxon>Lactobacillales</taxon>
        <taxon>Streptococcaceae</taxon>
        <taxon>Streptococcus</taxon>
    </lineage>
</organism>